<organism evidence="7 8">
    <name type="scientific">Sulfobacillus harzensis</name>
    <dbReference type="NCBI Taxonomy" id="2729629"/>
    <lineage>
        <taxon>Bacteria</taxon>
        <taxon>Bacillati</taxon>
        <taxon>Bacillota</taxon>
        <taxon>Clostridia</taxon>
        <taxon>Eubacteriales</taxon>
        <taxon>Clostridiales Family XVII. Incertae Sedis</taxon>
        <taxon>Sulfobacillus</taxon>
    </lineage>
</organism>
<evidence type="ECO:0000259" key="6">
    <source>
        <dbReference type="Pfam" id="PF00155"/>
    </source>
</evidence>
<evidence type="ECO:0000256" key="1">
    <source>
        <dbReference type="ARBA" id="ARBA00001933"/>
    </source>
</evidence>
<proteinExistence type="inferred from homology"/>
<dbReference type="GO" id="GO:0047804">
    <property type="term" value="F:cysteine-S-conjugate beta-lyase activity"/>
    <property type="evidence" value="ECO:0007669"/>
    <property type="project" value="UniProtKB-EC"/>
</dbReference>
<sequence length="394" mass="44874">MTQYNFDEIIDRRGTDSVKWSKKHLREYFGDEDVLPLWIADMDFRVAQPIVEALTTRAQHGVFGYGYKSDEFLQAAVNWQRRRNGWEIAKEWILFTPGVIPALNVIVETFSRPGDSVIIQCPVYYPFANIITDSGRRVADNPLIHTDGKYEMNFADLERLARDSRTKLMFLCSPHNPVGRVWTAEELQRVGEICGQNDVLVVSDEIHSDLIYPPHRHIPFGKIAEDCQANAIVCTSPSKTFNLAGLHISDIIVPNDKVRTELAHRLTAVDGDPGSFGSVAQIAAYNGGEEWLAQLISYLEENLDFIEGFLKERMPRVTMTRPQATYLAWLDFSDYGLTERELQQLMRRKAKVALDDGYIFGAGGEPFQRINFACPRSTLREALERIQNALEDIR</sequence>
<dbReference type="CDD" id="cd00609">
    <property type="entry name" value="AAT_like"/>
    <property type="match status" value="1"/>
</dbReference>
<dbReference type="Proteomes" id="UP000533476">
    <property type="component" value="Unassembled WGS sequence"/>
</dbReference>
<dbReference type="InterPro" id="IPR004839">
    <property type="entry name" value="Aminotransferase_I/II_large"/>
</dbReference>
<dbReference type="Gene3D" id="3.40.640.10">
    <property type="entry name" value="Type I PLP-dependent aspartate aminotransferase-like (Major domain)"/>
    <property type="match status" value="1"/>
</dbReference>
<dbReference type="InterPro" id="IPR027619">
    <property type="entry name" value="C-S_lyase_PatB-like"/>
</dbReference>
<dbReference type="InterPro" id="IPR015421">
    <property type="entry name" value="PyrdxlP-dep_Trfase_major"/>
</dbReference>
<dbReference type="PANTHER" id="PTHR43525:SF1">
    <property type="entry name" value="PROTEIN MALY"/>
    <property type="match status" value="1"/>
</dbReference>
<evidence type="ECO:0000256" key="3">
    <source>
        <dbReference type="ARBA" id="ARBA00022898"/>
    </source>
</evidence>
<dbReference type="InterPro" id="IPR015422">
    <property type="entry name" value="PyrdxlP-dep_Trfase_small"/>
</dbReference>
<keyword evidence="4" id="KW-0456">Lyase</keyword>
<keyword evidence="3" id="KW-0663">Pyridoxal phosphate</keyword>
<reference evidence="7 8" key="1">
    <citation type="submission" date="2020-04" db="EMBL/GenBank/DDBJ databases">
        <authorList>
            <person name="Zhang R."/>
            <person name="Schippers A."/>
        </authorList>
    </citation>
    <scope>NUCLEOTIDE SEQUENCE [LARGE SCALE GENOMIC DNA]</scope>
    <source>
        <strain evidence="7 8">DSM 109850</strain>
    </source>
</reference>
<dbReference type="GO" id="GO:0008483">
    <property type="term" value="F:transaminase activity"/>
    <property type="evidence" value="ECO:0007669"/>
    <property type="project" value="UniProtKB-KW"/>
</dbReference>
<dbReference type="InterPro" id="IPR015424">
    <property type="entry name" value="PyrdxlP-dep_Trfase"/>
</dbReference>
<evidence type="ECO:0000256" key="5">
    <source>
        <dbReference type="ARBA" id="ARBA00037974"/>
    </source>
</evidence>
<feature type="domain" description="Aminotransferase class I/classII large" evidence="6">
    <location>
        <begin position="34"/>
        <end position="386"/>
    </location>
</feature>
<gene>
    <name evidence="7" type="ORF">HIJ39_05090</name>
</gene>
<evidence type="ECO:0000313" key="7">
    <source>
        <dbReference type="EMBL" id="NMP21730.1"/>
    </source>
</evidence>
<keyword evidence="8" id="KW-1185">Reference proteome</keyword>
<dbReference type="PANTHER" id="PTHR43525">
    <property type="entry name" value="PROTEIN MALY"/>
    <property type="match status" value="1"/>
</dbReference>
<dbReference type="EC" id="4.4.1.13" evidence="2"/>
<dbReference type="GO" id="GO:0030170">
    <property type="term" value="F:pyridoxal phosphate binding"/>
    <property type="evidence" value="ECO:0007669"/>
    <property type="project" value="InterPro"/>
</dbReference>
<keyword evidence="7" id="KW-0032">Aminotransferase</keyword>
<dbReference type="EMBL" id="JABBVZ010000011">
    <property type="protein sequence ID" value="NMP21730.1"/>
    <property type="molecule type" value="Genomic_DNA"/>
</dbReference>
<dbReference type="NCBIfam" id="TIGR04350">
    <property type="entry name" value="C_S_lyase_PatB"/>
    <property type="match status" value="1"/>
</dbReference>
<comment type="cofactor">
    <cofactor evidence="1">
        <name>pyridoxal 5'-phosphate</name>
        <dbReference type="ChEBI" id="CHEBI:597326"/>
    </cofactor>
</comment>
<dbReference type="InterPro" id="IPR051798">
    <property type="entry name" value="Class-II_PLP-Dep_Aminotrans"/>
</dbReference>
<dbReference type="SUPFAM" id="SSF53383">
    <property type="entry name" value="PLP-dependent transferases"/>
    <property type="match status" value="1"/>
</dbReference>
<dbReference type="Gene3D" id="3.90.1150.10">
    <property type="entry name" value="Aspartate Aminotransferase, domain 1"/>
    <property type="match status" value="1"/>
</dbReference>
<comment type="caution">
    <text evidence="7">The sequence shown here is derived from an EMBL/GenBank/DDBJ whole genome shotgun (WGS) entry which is preliminary data.</text>
</comment>
<evidence type="ECO:0000256" key="4">
    <source>
        <dbReference type="ARBA" id="ARBA00023239"/>
    </source>
</evidence>
<dbReference type="Pfam" id="PF00155">
    <property type="entry name" value="Aminotran_1_2"/>
    <property type="match status" value="1"/>
</dbReference>
<dbReference type="AlphaFoldDB" id="A0A7Y0L1Y3"/>
<protein>
    <recommendedName>
        <fullName evidence="2">cysteine-S-conjugate beta-lyase</fullName>
        <ecNumber evidence="2">4.4.1.13</ecNumber>
    </recommendedName>
</protein>
<evidence type="ECO:0000313" key="8">
    <source>
        <dbReference type="Proteomes" id="UP000533476"/>
    </source>
</evidence>
<evidence type="ECO:0000256" key="2">
    <source>
        <dbReference type="ARBA" id="ARBA00012224"/>
    </source>
</evidence>
<dbReference type="RefSeq" id="WP_169097379.1">
    <property type="nucleotide sequence ID" value="NZ_JABBVZ010000011.1"/>
</dbReference>
<accession>A0A7Y0L1Y3</accession>
<comment type="similarity">
    <text evidence="5">Belongs to the class-II pyridoxal-phosphate-dependent aminotransferase family. MalY/PatB cystathionine beta-lyase subfamily.</text>
</comment>
<name>A0A7Y0L1Y3_9FIRM</name>
<keyword evidence="7" id="KW-0808">Transferase</keyword>